<organism evidence="1 2">
    <name type="scientific">Habropoda laboriosa</name>
    <dbReference type="NCBI Taxonomy" id="597456"/>
    <lineage>
        <taxon>Eukaryota</taxon>
        <taxon>Metazoa</taxon>
        <taxon>Ecdysozoa</taxon>
        <taxon>Arthropoda</taxon>
        <taxon>Hexapoda</taxon>
        <taxon>Insecta</taxon>
        <taxon>Pterygota</taxon>
        <taxon>Neoptera</taxon>
        <taxon>Endopterygota</taxon>
        <taxon>Hymenoptera</taxon>
        <taxon>Apocrita</taxon>
        <taxon>Aculeata</taxon>
        <taxon>Apoidea</taxon>
        <taxon>Anthophila</taxon>
        <taxon>Apidae</taxon>
        <taxon>Habropoda</taxon>
    </lineage>
</organism>
<dbReference type="AlphaFoldDB" id="A0A0L7RJ23"/>
<evidence type="ECO:0000313" key="2">
    <source>
        <dbReference type="Proteomes" id="UP000053825"/>
    </source>
</evidence>
<accession>A0A0L7RJ23</accession>
<sequence length="113" mass="12707">MKRSQQRKLQEAKRQRVGGPRVRSLTYWTVYTPCVLMAPGAPHSRLYGLATRANTRVYQPISFVRDTGRDSSFQLTVEFAKRRLYPVNGGCVSGQASSIEDGAYRDRGLTGPR</sequence>
<proteinExistence type="predicted"/>
<gene>
    <name evidence="1" type="ORF">WH47_06786</name>
</gene>
<dbReference type="EMBL" id="KQ414583">
    <property type="protein sequence ID" value="KOC70746.1"/>
    <property type="molecule type" value="Genomic_DNA"/>
</dbReference>
<keyword evidence="2" id="KW-1185">Reference proteome</keyword>
<name>A0A0L7RJ23_9HYME</name>
<protein>
    <submittedName>
        <fullName evidence="1">Uncharacterized protein</fullName>
    </submittedName>
</protein>
<reference evidence="1 2" key="1">
    <citation type="submission" date="2015-07" db="EMBL/GenBank/DDBJ databases">
        <title>The genome of Habropoda laboriosa.</title>
        <authorList>
            <person name="Pan H."/>
            <person name="Kapheim K."/>
        </authorList>
    </citation>
    <scope>NUCLEOTIDE SEQUENCE [LARGE SCALE GENOMIC DNA]</scope>
    <source>
        <strain evidence="1">0110345459</strain>
    </source>
</reference>
<dbReference type="Proteomes" id="UP000053825">
    <property type="component" value="Unassembled WGS sequence"/>
</dbReference>
<evidence type="ECO:0000313" key="1">
    <source>
        <dbReference type="EMBL" id="KOC70746.1"/>
    </source>
</evidence>